<sequence length="134" mass="14941">MGKNKLNVPKKQQHENEEHDNLSLEAKALAEQDPTLSEDSDNNGGANAFLWLFAFSVLMFTFPFITFYGVRSWLQESFDFDTFQTNCFSVLASVLVVNFILCLYVFKAFSEKTGPISSSSTSTSAASVDNKKSN</sequence>
<evidence type="ECO:0000256" key="1">
    <source>
        <dbReference type="ARBA" id="ARBA00022692"/>
    </source>
</evidence>
<reference evidence="8" key="1">
    <citation type="submission" date="2020-05" db="UniProtKB">
        <authorList>
            <consortium name="EnsemblMetazoa"/>
        </authorList>
    </citation>
    <scope>IDENTIFICATION</scope>
    <source>
        <strain evidence="8">Aabys</strain>
    </source>
</reference>
<evidence type="ECO:0000313" key="9">
    <source>
        <dbReference type="Proteomes" id="UP001652621"/>
    </source>
</evidence>
<keyword evidence="5" id="KW-0968">Cytoplasmic vesicle</keyword>
<evidence type="ECO:0000256" key="4">
    <source>
        <dbReference type="ARBA" id="ARBA00023136"/>
    </source>
</evidence>
<reference evidence="10" key="2">
    <citation type="submission" date="2025-04" db="UniProtKB">
        <authorList>
            <consortium name="RefSeq"/>
        </authorList>
    </citation>
    <scope>IDENTIFICATION</scope>
    <source>
        <strain evidence="10">Aabys</strain>
    </source>
</reference>
<dbReference type="EnsemblMetazoa" id="MDOA001868-RA">
    <property type="protein sequence ID" value="MDOA001868-PA"/>
    <property type="gene ID" value="MDOA001868"/>
</dbReference>
<evidence type="ECO:0000313" key="8">
    <source>
        <dbReference type="EnsemblMetazoa" id="MDOA001868-PA"/>
    </source>
</evidence>
<organism evidence="8">
    <name type="scientific">Musca domestica</name>
    <name type="common">House fly</name>
    <dbReference type="NCBI Taxonomy" id="7370"/>
    <lineage>
        <taxon>Eukaryota</taxon>
        <taxon>Metazoa</taxon>
        <taxon>Ecdysozoa</taxon>
        <taxon>Arthropoda</taxon>
        <taxon>Hexapoda</taxon>
        <taxon>Insecta</taxon>
        <taxon>Pterygota</taxon>
        <taxon>Neoptera</taxon>
        <taxon>Endopterygota</taxon>
        <taxon>Diptera</taxon>
        <taxon>Brachycera</taxon>
        <taxon>Muscomorpha</taxon>
        <taxon>Muscoidea</taxon>
        <taxon>Muscidae</taxon>
        <taxon>Musca</taxon>
    </lineage>
</organism>
<dbReference type="InterPro" id="IPR019013">
    <property type="entry name" value="Vma21"/>
</dbReference>
<feature type="region of interest" description="Disordered" evidence="6">
    <location>
        <begin position="113"/>
        <end position="134"/>
    </location>
</feature>
<dbReference type="RefSeq" id="XP_005178018.1">
    <property type="nucleotide sequence ID" value="XM_005177961.3"/>
</dbReference>
<keyword evidence="2" id="KW-0256">Endoplasmic reticulum</keyword>
<evidence type="ECO:0000256" key="6">
    <source>
        <dbReference type="SAM" id="MobiDB-lite"/>
    </source>
</evidence>
<feature type="transmembrane region" description="Helical" evidence="7">
    <location>
        <begin position="88"/>
        <end position="106"/>
    </location>
</feature>
<accession>A0A1I8M6Z3</accession>
<evidence type="ECO:0000256" key="2">
    <source>
        <dbReference type="ARBA" id="ARBA00022824"/>
    </source>
</evidence>
<dbReference type="GO" id="GO:0031410">
    <property type="term" value="C:cytoplasmic vesicle"/>
    <property type="evidence" value="ECO:0007669"/>
    <property type="project" value="UniProtKB-KW"/>
</dbReference>
<evidence type="ECO:0000256" key="7">
    <source>
        <dbReference type="SAM" id="Phobius"/>
    </source>
</evidence>
<keyword evidence="1 7" id="KW-0812">Transmembrane</keyword>
<dbReference type="VEuPathDB" id="VectorBase:MDOMA2_012115"/>
<dbReference type="OrthoDB" id="435282at2759"/>
<dbReference type="GO" id="GO:0070072">
    <property type="term" value="P:vacuolar proton-transporting V-type ATPase complex assembly"/>
    <property type="evidence" value="ECO:0007669"/>
    <property type="project" value="InterPro"/>
</dbReference>
<dbReference type="Pfam" id="PF09446">
    <property type="entry name" value="VMA21"/>
    <property type="match status" value="1"/>
</dbReference>
<keyword evidence="4 7" id="KW-0472">Membrane</keyword>
<dbReference type="GeneID" id="101899731"/>
<feature type="compositionally biased region" description="Low complexity" evidence="6">
    <location>
        <begin position="117"/>
        <end position="127"/>
    </location>
</feature>
<dbReference type="STRING" id="7370.A0A1I8M6Z3"/>
<evidence type="ECO:0000256" key="5">
    <source>
        <dbReference type="ARBA" id="ARBA00023329"/>
    </source>
</evidence>
<dbReference type="AlphaFoldDB" id="A0A1I8M6Z3"/>
<evidence type="ECO:0000313" key="10">
    <source>
        <dbReference type="RefSeq" id="XP_005178018.1"/>
    </source>
</evidence>
<keyword evidence="9" id="KW-1185">Reference proteome</keyword>
<gene>
    <name evidence="8" type="primary">101899731</name>
    <name evidence="10" type="synonym">LOC101899731</name>
</gene>
<feature type="transmembrane region" description="Helical" evidence="7">
    <location>
        <begin position="48"/>
        <end position="68"/>
    </location>
</feature>
<protein>
    <submittedName>
        <fullName evidence="10">Vacuolar ATPase assembly integral membrane protein vma21</fullName>
    </submittedName>
</protein>
<feature type="compositionally biased region" description="Basic and acidic residues" evidence="6">
    <location>
        <begin position="12"/>
        <end position="22"/>
    </location>
</feature>
<dbReference type="Proteomes" id="UP001652621">
    <property type="component" value="Unplaced"/>
</dbReference>
<keyword evidence="3 7" id="KW-1133">Transmembrane helix</keyword>
<feature type="region of interest" description="Disordered" evidence="6">
    <location>
        <begin position="1"/>
        <end position="24"/>
    </location>
</feature>
<evidence type="ECO:0000256" key="3">
    <source>
        <dbReference type="ARBA" id="ARBA00022989"/>
    </source>
</evidence>
<dbReference type="KEGG" id="mde:101899731"/>
<dbReference type="VEuPathDB" id="VectorBase:MDOA001868"/>
<name>A0A1I8M6Z3_MUSDO</name>
<proteinExistence type="predicted"/>
<dbReference type="eggNOG" id="ENOG502T2R4">
    <property type="taxonomic scope" value="Eukaryota"/>
</dbReference>